<proteinExistence type="predicted"/>
<evidence type="ECO:0000313" key="2">
    <source>
        <dbReference type="Proteomes" id="UP000002296"/>
    </source>
</evidence>
<comment type="caution">
    <text evidence="1">The sequence shown here is derived from an EMBL/GenBank/DDBJ whole genome shotgun (WGS) entry which is preliminary data.</text>
</comment>
<feature type="non-terminal residue" evidence="1">
    <location>
        <position position="90"/>
    </location>
</feature>
<gene>
    <name evidence="1" type="ORF">Tc00.1047053510287.4</name>
</gene>
<dbReference type="RefSeq" id="XP_805683.1">
    <property type="nucleotide sequence ID" value="XM_800590.1"/>
</dbReference>
<dbReference type="AlphaFoldDB" id="Q4CU80"/>
<evidence type="ECO:0000313" key="1">
    <source>
        <dbReference type="EMBL" id="EAN83832.1"/>
    </source>
</evidence>
<dbReference type="EMBL" id="AAHK01001895">
    <property type="protein sequence ID" value="EAN83832.1"/>
    <property type="molecule type" value="Genomic_DNA"/>
</dbReference>
<dbReference type="STRING" id="353153.Q4CU80"/>
<reference evidence="1 2" key="1">
    <citation type="journal article" date="2005" name="Science">
        <title>The genome sequence of Trypanosoma cruzi, etiologic agent of Chagas disease.</title>
        <authorList>
            <person name="El-Sayed N.M."/>
            <person name="Myler P.J."/>
            <person name="Bartholomeu D.C."/>
            <person name="Nilsson D."/>
            <person name="Aggarwal G."/>
            <person name="Tran A.N."/>
            <person name="Ghedin E."/>
            <person name="Worthey E.A."/>
            <person name="Delcher A.L."/>
            <person name="Blandin G."/>
            <person name="Westenberger S.J."/>
            <person name="Caler E."/>
            <person name="Cerqueira G.C."/>
            <person name="Branche C."/>
            <person name="Haas B."/>
            <person name="Anupama A."/>
            <person name="Arner E."/>
            <person name="Aslund L."/>
            <person name="Attipoe P."/>
            <person name="Bontempi E."/>
            <person name="Bringaud F."/>
            <person name="Burton P."/>
            <person name="Cadag E."/>
            <person name="Campbell D.A."/>
            <person name="Carrington M."/>
            <person name="Crabtree J."/>
            <person name="Darban H."/>
            <person name="da Silveira J.F."/>
            <person name="de Jong P."/>
            <person name="Edwards K."/>
            <person name="Englund P.T."/>
            <person name="Fazelina G."/>
            <person name="Feldblyum T."/>
            <person name="Ferella M."/>
            <person name="Frasch A.C."/>
            <person name="Gull K."/>
            <person name="Horn D."/>
            <person name="Hou L."/>
            <person name="Huang Y."/>
            <person name="Kindlund E."/>
            <person name="Klingbeil M."/>
            <person name="Kluge S."/>
            <person name="Koo H."/>
            <person name="Lacerda D."/>
            <person name="Levin M.J."/>
            <person name="Lorenzi H."/>
            <person name="Louie T."/>
            <person name="Machado C.R."/>
            <person name="McCulloch R."/>
            <person name="McKenna A."/>
            <person name="Mizuno Y."/>
            <person name="Mottram J.C."/>
            <person name="Nelson S."/>
            <person name="Ochaya S."/>
            <person name="Osoegawa K."/>
            <person name="Pai G."/>
            <person name="Parsons M."/>
            <person name="Pentony M."/>
            <person name="Pettersson U."/>
            <person name="Pop M."/>
            <person name="Ramirez J.L."/>
            <person name="Rinta J."/>
            <person name="Robertson L."/>
            <person name="Salzberg S.L."/>
            <person name="Sanchez D.O."/>
            <person name="Seyler A."/>
            <person name="Sharma R."/>
            <person name="Shetty J."/>
            <person name="Simpson A.J."/>
            <person name="Sisk E."/>
            <person name="Tammi M.T."/>
            <person name="Tarleton R."/>
            <person name="Teixeira S."/>
            <person name="Van Aken S."/>
            <person name="Vogt C."/>
            <person name="Ward P.N."/>
            <person name="Wickstead B."/>
            <person name="Wortman J."/>
            <person name="White O."/>
            <person name="Fraser C.M."/>
            <person name="Stuart K.D."/>
            <person name="Andersson B."/>
        </authorList>
    </citation>
    <scope>NUCLEOTIDE SEQUENCE [LARGE SCALE GENOMIC DNA]</scope>
    <source>
        <strain evidence="1 2">CL Brener</strain>
    </source>
</reference>
<keyword evidence="1" id="KW-0378">Hydrolase</keyword>
<dbReference type="InParanoid" id="Q4CU80"/>
<dbReference type="PaxDb" id="353153-Q4CU80"/>
<organism evidence="1 2">
    <name type="scientific">Trypanosoma cruzi (strain CL Brener)</name>
    <dbReference type="NCBI Taxonomy" id="353153"/>
    <lineage>
        <taxon>Eukaryota</taxon>
        <taxon>Discoba</taxon>
        <taxon>Euglenozoa</taxon>
        <taxon>Kinetoplastea</taxon>
        <taxon>Metakinetoplastina</taxon>
        <taxon>Trypanosomatida</taxon>
        <taxon>Trypanosomatidae</taxon>
        <taxon>Trypanosoma</taxon>
        <taxon>Schizotrypanum</taxon>
    </lineage>
</organism>
<dbReference type="GO" id="GO:0016787">
    <property type="term" value="F:hydrolase activity"/>
    <property type="evidence" value="ECO:0007669"/>
    <property type="project" value="UniProtKB-KW"/>
</dbReference>
<dbReference type="GeneID" id="3535481"/>
<keyword evidence="2" id="KW-1185">Reference proteome</keyword>
<accession>Q4CU80</accession>
<name>Q4CU80_TRYCC</name>
<dbReference type="KEGG" id="tcr:510287.4"/>
<sequence>MAAMTATVHLLPRTTSEWIALVQRALPLRLDELRMPNHFLLKDIHTGRCRSHLQHSMPPHSKRESAVLILLSPPVGFTGKGFQEMCMTLT</sequence>
<dbReference type="Proteomes" id="UP000002296">
    <property type="component" value="Unassembled WGS sequence"/>
</dbReference>
<protein>
    <submittedName>
        <fullName evidence="1">NUDIX hydrolase, putative</fullName>
    </submittedName>
</protein>